<dbReference type="PROSITE" id="PS51257">
    <property type="entry name" value="PROKAR_LIPOPROTEIN"/>
    <property type="match status" value="1"/>
</dbReference>
<keyword evidence="8" id="KW-1185">Reference proteome</keyword>
<dbReference type="SUPFAM" id="SSF54001">
    <property type="entry name" value="Cysteine proteinases"/>
    <property type="match status" value="1"/>
</dbReference>
<evidence type="ECO:0000313" key="8">
    <source>
        <dbReference type="Proteomes" id="UP000184404"/>
    </source>
</evidence>
<gene>
    <name evidence="7" type="ORF">SAMN02745190_01382</name>
</gene>
<keyword evidence="4" id="KW-0788">Thiol protease</keyword>
<name>A0A1M4X7X9_9FIRM</name>
<dbReference type="PROSITE" id="PS51935">
    <property type="entry name" value="NLPC_P60"/>
    <property type="match status" value="1"/>
</dbReference>
<dbReference type="OrthoDB" id="9808890at2"/>
<dbReference type="InterPro" id="IPR036365">
    <property type="entry name" value="PGBD-like_sf"/>
</dbReference>
<evidence type="ECO:0000256" key="4">
    <source>
        <dbReference type="ARBA" id="ARBA00022807"/>
    </source>
</evidence>
<dbReference type="InterPro" id="IPR000064">
    <property type="entry name" value="NLP_P60_dom"/>
</dbReference>
<dbReference type="Pfam" id="PF01471">
    <property type="entry name" value="PG_binding_1"/>
    <property type="match status" value="1"/>
</dbReference>
<accession>A0A1M4X7X9</accession>
<organism evidence="7 8">
    <name type="scientific">Schwartzia succinivorans DSM 10502</name>
    <dbReference type="NCBI Taxonomy" id="1123243"/>
    <lineage>
        <taxon>Bacteria</taxon>
        <taxon>Bacillati</taxon>
        <taxon>Bacillota</taxon>
        <taxon>Negativicutes</taxon>
        <taxon>Selenomonadales</taxon>
        <taxon>Selenomonadaceae</taxon>
        <taxon>Schwartzia</taxon>
    </lineage>
</organism>
<evidence type="ECO:0000256" key="2">
    <source>
        <dbReference type="ARBA" id="ARBA00022670"/>
    </source>
</evidence>
<evidence type="ECO:0000259" key="6">
    <source>
        <dbReference type="PROSITE" id="PS51935"/>
    </source>
</evidence>
<evidence type="ECO:0000256" key="1">
    <source>
        <dbReference type="ARBA" id="ARBA00007074"/>
    </source>
</evidence>
<dbReference type="Proteomes" id="UP000184404">
    <property type="component" value="Unassembled WGS sequence"/>
</dbReference>
<dbReference type="GO" id="GO:0006508">
    <property type="term" value="P:proteolysis"/>
    <property type="evidence" value="ECO:0007669"/>
    <property type="project" value="UniProtKB-KW"/>
</dbReference>
<dbReference type="Gene3D" id="1.10.101.10">
    <property type="entry name" value="PGBD-like superfamily/PGBD"/>
    <property type="match status" value="1"/>
</dbReference>
<dbReference type="RefSeq" id="WP_072935461.1">
    <property type="nucleotide sequence ID" value="NZ_FQUG01000005.1"/>
</dbReference>
<feature type="signal peptide" evidence="5">
    <location>
        <begin position="1"/>
        <end position="23"/>
    </location>
</feature>
<dbReference type="SUPFAM" id="SSF47090">
    <property type="entry name" value="PGBD-like"/>
    <property type="match status" value="1"/>
</dbReference>
<dbReference type="PANTHER" id="PTHR47053:SF1">
    <property type="entry name" value="MUREIN DD-ENDOPEPTIDASE MEPH-RELATED"/>
    <property type="match status" value="1"/>
</dbReference>
<dbReference type="Gene3D" id="3.90.1720.10">
    <property type="entry name" value="endopeptidase domain like (from Nostoc punctiforme)"/>
    <property type="match status" value="1"/>
</dbReference>
<keyword evidence="3" id="KW-0378">Hydrolase</keyword>
<dbReference type="EMBL" id="FQUG01000005">
    <property type="protein sequence ID" value="SHE89505.1"/>
    <property type="molecule type" value="Genomic_DNA"/>
</dbReference>
<comment type="similarity">
    <text evidence="1">Belongs to the peptidase C40 family.</text>
</comment>
<dbReference type="GO" id="GO:0008234">
    <property type="term" value="F:cysteine-type peptidase activity"/>
    <property type="evidence" value="ECO:0007669"/>
    <property type="project" value="UniProtKB-KW"/>
</dbReference>
<dbReference type="AlphaFoldDB" id="A0A1M4X7X9"/>
<keyword evidence="5" id="KW-0732">Signal</keyword>
<keyword evidence="2" id="KW-0645">Protease</keyword>
<dbReference type="STRING" id="1123243.SAMN02745190_01382"/>
<feature type="domain" description="NlpC/P60" evidence="6">
    <location>
        <begin position="103"/>
        <end position="226"/>
    </location>
</feature>
<protein>
    <submittedName>
        <fullName evidence="7">Putative peptidoglycan binding domain-containing protein</fullName>
    </submittedName>
</protein>
<reference evidence="7 8" key="1">
    <citation type="submission" date="2016-11" db="EMBL/GenBank/DDBJ databases">
        <authorList>
            <person name="Jaros S."/>
            <person name="Januszkiewicz K."/>
            <person name="Wedrychowicz H."/>
        </authorList>
    </citation>
    <scope>NUCLEOTIDE SEQUENCE [LARGE SCALE GENOMIC DNA]</scope>
    <source>
        <strain evidence="7 8">DSM 10502</strain>
    </source>
</reference>
<dbReference type="InterPro" id="IPR036366">
    <property type="entry name" value="PGBDSf"/>
</dbReference>
<dbReference type="Pfam" id="PF00877">
    <property type="entry name" value="NLPC_P60"/>
    <property type="match status" value="1"/>
</dbReference>
<dbReference type="InterPro" id="IPR051202">
    <property type="entry name" value="Peptidase_C40"/>
</dbReference>
<proteinExistence type="inferred from homology"/>
<evidence type="ECO:0000256" key="3">
    <source>
        <dbReference type="ARBA" id="ARBA00022801"/>
    </source>
</evidence>
<evidence type="ECO:0000313" key="7">
    <source>
        <dbReference type="EMBL" id="SHE89505.1"/>
    </source>
</evidence>
<dbReference type="InterPro" id="IPR002477">
    <property type="entry name" value="Peptidoglycan-bd-like"/>
</dbReference>
<feature type="chain" id="PRO_5039207702" evidence="5">
    <location>
        <begin position="24"/>
        <end position="226"/>
    </location>
</feature>
<sequence>MQVVKRILSVFVLAAVLAIPGMGSCQNFSQGDRGESVLKLQRVLCDNGYDVVVDGIYGPAMEAAVREYEVKKGLAVDGIAGEAVQLALLGEVLPEAKQPRIGSAEGSAIVKDAQQYLGVPYVYGGASPSDGFDCSGFVYYVFGKHGISLPRTADDQALVGRHVSVSELQPGDLVFFSADGYEINHVGIYVGNDQFIHANSEDELIDYDSMKRDYRVRAFAGATRLV</sequence>
<dbReference type="PANTHER" id="PTHR47053">
    <property type="entry name" value="MUREIN DD-ENDOPEPTIDASE MEPH-RELATED"/>
    <property type="match status" value="1"/>
</dbReference>
<evidence type="ECO:0000256" key="5">
    <source>
        <dbReference type="SAM" id="SignalP"/>
    </source>
</evidence>
<dbReference type="InterPro" id="IPR038765">
    <property type="entry name" value="Papain-like_cys_pep_sf"/>
</dbReference>